<gene>
    <name evidence="1" type="ORF">PVK06_042537</name>
</gene>
<keyword evidence="2" id="KW-1185">Reference proteome</keyword>
<dbReference type="EMBL" id="JARKNE010000012">
    <property type="protein sequence ID" value="KAK5774681.1"/>
    <property type="molecule type" value="Genomic_DNA"/>
</dbReference>
<protein>
    <submittedName>
        <fullName evidence="1">Uncharacterized protein</fullName>
    </submittedName>
</protein>
<evidence type="ECO:0000313" key="1">
    <source>
        <dbReference type="EMBL" id="KAK5774681.1"/>
    </source>
</evidence>
<accession>A0ABR0MKZ9</accession>
<name>A0ABR0MKZ9_GOSAR</name>
<sequence>MVPTPSSFTDFLWYMLQLSDSSRSEHYLTVLWSIWFHQNFLSWKNVVTQPDRIVCFADILLQDWPKATAVVVTVAELVETTGRVLEVQHGCCYLVDWQVIALVAIIRDDHDHFIKGHVVLLSAGMDLVLAKTMAIR</sequence>
<reference evidence="1 2" key="1">
    <citation type="submission" date="2023-03" db="EMBL/GenBank/DDBJ databases">
        <title>WGS of Gossypium arboreum.</title>
        <authorList>
            <person name="Yu D."/>
        </authorList>
    </citation>
    <scope>NUCLEOTIDE SEQUENCE [LARGE SCALE GENOMIC DNA]</scope>
    <source>
        <tissue evidence="1">Leaf</tissue>
    </source>
</reference>
<organism evidence="1 2">
    <name type="scientific">Gossypium arboreum</name>
    <name type="common">Tree cotton</name>
    <name type="synonym">Gossypium nanking</name>
    <dbReference type="NCBI Taxonomy" id="29729"/>
    <lineage>
        <taxon>Eukaryota</taxon>
        <taxon>Viridiplantae</taxon>
        <taxon>Streptophyta</taxon>
        <taxon>Embryophyta</taxon>
        <taxon>Tracheophyta</taxon>
        <taxon>Spermatophyta</taxon>
        <taxon>Magnoliopsida</taxon>
        <taxon>eudicotyledons</taxon>
        <taxon>Gunneridae</taxon>
        <taxon>Pentapetalae</taxon>
        <taxon>rosids</taxon>
        <taxon>malvids</taxon>
        <taxon>Malvales</taxon>
        <taxon>Malvaceae</taxon>
        <taxon>Malvoideae</taxon>
        <taxon>Gossypium</taxon>
    </lineage>
</organism>
<dbReference type="Proteomes" id="UP001358586">
    <property type="component" value="Chromosome 12"/>
</dbReference>
<comment type="caution">
    <text evidence="1">The sequence shown here is derived from an EMBL/GenBank/DDBJ whole genome shotgun (WGS) entry which is preliminary data.</text>
</comment>
<evidence type="ECO:0000313" key="2">
    <source>
        <dbReference type="Proteomes" id="UP001358586"/>
    </source>
</evidence>
<proteinExistence type="predicted"/>